<dbReference type="PROSITE" id="PS51640">
    <property type="entry name" value="MRG"/>
    <property type="match status" value="1"/>
</dbReference>
<protein>
    <recommendedName>
        <fullName evidence="4">Chromatin modification-related protein EAF3</fullName>
    </recommendedName>
    <alternativeName>
        <fullName evidence="12">Chromatin modification-related protein eaf3</fullName>
    </alternativeName>
</protein>
<sequence length="320" mass="37003">MLFGVNEKILCFHVGLLYEAKVLKAENWTGDDNVTKAVGPHYFVHYMGWRARWDEWVPESRMLKLNEDNIQKQKALAESVKAAREAKLYEGSGSSTGINGNTASHGRESSETHDLADRRKTKESRGTKRGRDAVEQEEEYIKRPEIKLTIPDTLKVRLVDDWEFVTKRNLLVPLPREPNVEDILSSYRAHYLSSKKDHKASRPPAVLDEVLEGLKAYFNKALGNNLLYRFERAQYVQQRKDWNVAQEAMEPSKVYGAEHLLRLFVNLPSIIAHTTMDAESILLLKEHLAEFLSYMVKEQKNFFVKDYEAPSLSYHRLTYT</sequence>
<dbReference type="InterPro" id="IPR053820">
    <property type="entry name" value="MSL3_chromo-like"/>
</dbReference>
<dbReference type="FunCoup" id="A0A316VPY0">
    <property type="interactions" value="375"/>
</dbReference>
<evidence type="ECO:0000256" key="5">
    <source>
        <dbReference type="ARBA" id="ARBA00022763"/>
    </source>
</evidence>
<dbReference type="Pfam" id="PF05712">
    <property type="entry name" value="MRG"/>
    <property type="match status" value="1"/>
</dbReference>
<dbReference type="InterPro" id="IPR008676">
    <property type="entry name" value="MRG"/>
</dbReference>
<dbReference type="InParanoid" id="A0A316VPY0"/>
<evidence type="ECO:0000256" key="1">
    <source>
        <dbReference type="ARBA" id="ARBA00004123"/>
    </source>
</evidence>
<dbReference type="GO" id="GO:0006281">
    <property type="term" value="P:DNA repair"/>
    <property type="evidence" value="ECO:0007669"/>
    <property type="project" value="UniProtKB-KW"/>
</dbReference>
<evidence type="ECO:0000313" key="15">
    <source>
        <dbReference type="EMBL" id="PWN37535.1"/>
    </source>
</evidence>
<name>A0A316VPY0_9BASI</name>
<dbReference type="PANTHER" id="PTHR10880:SF15">
    <property type="entry name" value="MSL COMPLEX SUBUNIT 3"/>
    <property type="match status" value="1"/>
</dbReference>
<dbReference type="PANTHER" id="PTHR10880">
    <property type="entry name" value="MORTALITY FACTOR 4-LIKE PROTEIN"/>
    <property type="match status" value="1"/>
</dbReference>
<dbReference type="InterPro" id="IPR026541">
    <property type="entry name" value="MRG_dom"/>
</dbReference>
<keyword evidence="7" id="KW-0805">Transcription regulation</keyword>
<organism evidence="15 16">
    <name type="scientific">Meira miltonrushii</name>
    <dbReference type="NCBI Taxonomy" id="1280837"/>
    <lineage>
        <taxon>Eukaryota</taxon>
        <taxon>Fungi</taxon>
        <taxon>Dikarya</taxon>
        <taxon>Basidiomycota</taxon>
        <taxon>Ustilaginomycotina</taxon>
        <taxon>Exobasidiomycetes</taxon>
        <taxon>Exobasidiales</taxon>
        <taxon>Brachybasidiaceae</taxon>
        <taxon>Meira</taxon>
    </lineage>
</organism>
<dbReference type="GO" id="GO:0032221">
    <property type="term" value="C:Rpd3S complex"/>
    <property type="evidence" value="ECO:0007669"/>
    <property type="project" value="TreeGrafter"/>
</dbReference>
<dbReference type="SUPFAM" id="SSF54160">
    <property type="entry name" value="Chromo domain-like"/>
    <property type="match status" value="1"/>
</dbReference>
<evidence type="ECO:0000256" key="6">
    <source>
        <dbReference type="ARBA" id="ARBA00022853"/>
    </source>
</evidence>
<dbReference type="GO" id="GO:0006355">
    <property type="term" value="P:regulation of DNA-templated transcription"/>
    <property type="evidence" value="ECO:0007669"/>
    <property type="project" value="InterPro"/>
</dbReference>
<comment type="subunit">
    <text evidence="3">Component of the NuA4 histone acetyltransferase complex.</text>
</comment>
<feature type="compositionally biased region" description="Low complexity" evidence="13">
    <location>
        <begin position="91"/>
        <end position="104"/>
    </location>
</feature>
<evidence type="ECO:0000256" key="4">
    <source>
        <dbReference type="ARBA" id="ARBA00018505"/>
    </source>
</evidence>
<feature type="region of interest" description="Disordered" evidence="13">
    <location>
        <begin position="91"/>
        <end position="136"/>
    </location>
</feature>
<feature type="domain" description="Chromo" evidence="14">
    <location>
        <begin position="17"/>
        <end position="78"/>
    </location>
</feature>
<evidence type="ECO:0000256" key="10">
    <source>
        <dbReference type="ARBA" id="ARBA00023242"/>
    </source>
</evidence>
<dbReference type="Pfam" id="PF22732">
    <property type="entry name" value="MSL3_chromo-like"/>
    <property type="match status" value="1"/>
</dbReference>
<dbReference type="Proteomes" id="UP000245771">
    <property type="component" value="Unassembled WGS sequence"/>
</dbReference>
<dbReference type="AlphaFoldDB" id="A0A316VPY0"/>
<keyword evidence="9" id="KW-0234">DNA repair</keyword>
<dbReference type="InterPro" id="IPR000953">
    <property type="entry name" value="Chromo/chromo_shadow_dom"/>
</dbReference>
<evidence type="ECO:0000256" key="12">
    <source>
        <dbReference type="ARBA" id="ARBA00072864"/>
    </source>
</evidence>
<evidence type="ECO:0000256" key="2">
    <source>
        <dbReference type="ARBA" id="ARBA00009093"/>
    </source>
</evidence>
<dbReference type="FunFam" id="1.10.274.30:FF:000004">
    <property type="entry name" value="Putative Chromatin modification-related protein eaf3"/>
    <property type="match status" value="1"/>
</dbReference>
<proteinExistence type="inferred from homology"/>
<dbReference type="GeneID" id="37017990"/>
<reference evidence="15 16" key="1">
    <citation type="journal article" date="2018" name="Mol. Biol. Evol.">
        <title>Broad Genomic Sampling Reveals a Smut Pathogenic Ancestry of the Fungal Clade Ustilaginomycotina.</title>
        <authorList>
            <person name="Kijpornyongpan T."/>
            <person name="Mondo S.J."/>
            <person name="Barry K."/>
            <person name="Sandor L."/>
            <person name="Lee J."/>
            <person name="Lipzen A."/>
            <person name="Pangilinan J."/>
            <person name="LaButti K."/>
            <person name="Hainaut M."/>
            <person name="Henrissat B."/>
            <person name="Grigoriev I.V."/>
            <person name="Spatafora J.W."/>
            <person name="Aime M.C."/>
        </authorList>
    </citation>
    <scope>NUCLEOTIDE SEQUENCE [LARGE SCALE GENOMIC DNA]</scope>
    <source>
        <strain evidence="15 16">MCA 3882</strain>
    </source>
</reference>
<keyword evidence="16" id="KW-1185">Reference proteome</keyword>
<evidence type="ECO:0000256" key="8">
    <source>
        <dbReference type="ARBA" id="ARBA00023163"/>
    </source>
</evidence>
<evidence type="ECO:0000256" key="7">
    <source>
        <dbReference type="ARBA" id="ARBA00023015"/>
    </source>
</evidence>
<keyword evidence="8" id="KW-0804">Transcription</keyword>
<keyword evidence="5" id="KW-0227">DNA damage</keyword>
<evidence type="ECO:0000313" key="16">
    <source>
        <dbReference type="Proteomes" id="UP000245771"/>
    </source>
</evidence>
<comment type="function">
    <text evidence="11">Involved in deacetylation of histones, chromatin assembly and chromosome segregation. May act as a transcriptional oscillator, directing histone deacetylases to specific chromosomal domains. Component of the NuA4 histone acetyltransferase complex which is involved in transcriptional activation of selected genes principally by acetylation of nucleosomal histone H4 and H2A. The NuA4 complex is also involved in DNA repair.</text>
</comment>
<dbReference type="Gene3D" id="1.10.274.30">
    <property type="entry name" value="MRG domain"/>
    <property type="match status" value="1"/>
</dbReference>
<evidence type="ECO:0000256" key="11">
    <source>
        <dbReference type="ARBA" id="ARBA00057322"/>
    </source>
</evidence>
<dbReference type="SMART" id="SM00298">
    <property type="entry name" value="CHROMO"/>
    <property type="match status" value="1"/>
</dbReference>
<dbReference type="OrthoDB" id="124855at2759"/>
<comment type="similarity">
    <text evidence="2">Belongs to the MRG family.</text>
</comment>
<gene>
    <name evidence="15" type="ORF">FA14DRAFT_117069</name>
</gene>
<evidence type="ECO:0000256" key="9">
    <source>
        <dbReference type="ARBA" id="ARBA00023204"/>
    </source>
</evidence>
<dbReference type="Gene3D" id="2.30.30.140">
    <property type="match status" value="1"/>
</dbReference>
<dbReference type="InterPro" id="IPR016197">
    <property type="entry name" value="Chromo-like_dom_sf"/>
</dbReference>
<evidence type="ECO:0000256" key="3">
    <source>
        <dbReference type="ARBA" id="ARBA00011353"/>
    </source>
</evidence>
<dbReference type="STRING" id="1280837.A0A316VPY0"/>
<feature type="compositionally biased region" description="Basic and acidic residues" evidence="13">
    <location>
        <begin position="105"/>
        <end position="136"/>
    </location>
</feature>
<dbReference type="GO" id="GO:0035267">
    <property type="term" value="C:NuA4 histone acetyltransferase complex"/>
    <property type="evidence" value="ECO:0007669"/>
    <property type="project" value="TreeGrafter"/>
</dbReference>
<dbReference type="RefSeq" id="XP_025357837.1">
    <property type="nucleotide sequence ID" value="XM_025496209.1"/>
</dbReference>
<keyword evidence="6" id="KW-0156">Chromatin regulator</keyword>
<evidence type="ECO:0000256" key="13">
    <source>
        <dbReference type="SAM" id="MobiDB-lite"/>
    </source>
</evidence>
<comment type="subcellular location">
    <subcellularLocation>
        <location evidence="1">Nucleus</location>
    </subcellularLocation>
</comment>
<dbReference type="PIRSF" id="PIRSF038133">
    <property type="entry name" value="HAT_Nua4_EAF3/MRG15"/>
    <property type="match status" value="1"/>
</dbReference>
<keyword evidence="10" id="KW-0539">Nucleus</keyword>
<evidence type="ECO:0000259" key="14">
    <source>
        <dbReference type="SMART" id="SM00298"/>
    </source>
</evidence>
<dbReference type="InterPro" id="IPR038217">
    <property type="entry name" value="MRG_C_sf"/>
</dbReference>
<accession>A0A316VPY0</accession>
<dbReference type="GO" id="GO:0006338">
    <property type="term" value="P:chromatin remodeling"/>
    <property type="evidence" value="ECO:0007669"/>
    <property type="project" value="UniProtKB-ARBA"/>
</dbReference>
<dbReference type="EMBL" id="KZ819602">
    <property type="protein sequence ID" value="PWN37535.1"/>
    <property type="molecule type" value="Genomic_DNA"/>
</dbReference>